<dbReference type="Proteomes" id="UP000015453">
    <property type="component" value="Unassembled WGS sequence"/>
</dbReference>
<keyword evidence="2" id="KW-1185">Reference proteome</keyword>
<dbReference type="EMBL" id="AUSU01005357">
    <property type="protein sequence ID" value="EPS63625.1"/>
    <property type="molecule type" value="Genomic_DNA"/>
</dbReference>
<dbReference type="AlphaFoldDB" id="S8C9Z0"/>
<comment type="caution">
    <text evidence="1">The sequence shown here is derived from an EMBL/GenBank/DDBJ whole genome shotgun (WGS) entry which is preliminary data.</text>
</comment>
<proteinExistence type="predicted"/>
<evidence type="ECO:0000313" key="1">
    <source>
        <dbReference type="EMBL" id="EPS63625.1"/>
    </source>
</evidence>
<sequence length="81" mass="8839">MTGPLPDAQGGGRASRGRPLPLTFARFWAVAREAVAREAVAAGLGETTDPPPRYWGRDLGSRRARAARNRRRTMALSPRLI</sequence>
<protein>
    <submittedName>
        <fullName evidence="1">Uncharacterized protein</fullName>
    </submittedName>
</protein>
<reference evidence="1 2" key="1">
    <citation type="journal article" date="2013" name="BMC Genomics">
        <title>The miniature genome of a carnivorous plant Genlisea aurea contains a low number of genes and short non-coding sequences.</title>
        <authorList>
            <person name="Leushkin E.V."/>
            <person name="Sutormin R.A."/>
            <person name="Nabieva E.R."/>
            <person name="Penin A.A."/>
            <person name="Kondrashov A.S."/>
            <person name="Logacheva M.D."/>
        </authorList>
    </citation>
    <scope>NUCLEOTIDE SEQUENCE [LARGE SCALE GENOMIC DNA]</scope>
</reference>
<evidence type="ECO:0000313" key="2">
    <source>
        <dbReference type="Proteomes" id="UP000015453"/>
    </source>
</evidence>
<name>S8C9Z0_9LAMI</name>
<gene>
    <name evidence="1" type="ORF">M569_11159</name>
</gene>
<organism evidence="1 2">
    <name type="scientific">Genlisea aurea</name>
    <dbReference type="NCBI Taxonomy" id="192259"/>
    <lineage>
        <taxon>Eukaryota</taxon>
        <taxon>Viridiplantae</taxon>
        <taxon>Streptophyta</taxon>
        <taxon>Embryophyta</taxon>
        <taxon>Tracheophyta</taxon>
        <taxon>Spermatophyta</taxon>
        <taxon>Magnoliopsida</taxon>
        <taxon>eudicotyledons</taxon>
        <taxon>Gunneridae</taxon>
        <taxon>Pentapetalae</taxon>
        <taxon>asterids</taxon>
        <taxon>lamiids</taxon>
        <taxon>Lamiales</taxon>
        <taxon>Lentibulariaceae</taxon>
        <taxon>Genlisea</taxon>
    </lineage>
</organism>
<accession>S8C9Z0</accession>